<gene>
    <name evidence="2" type="ORF">ABIC55_001133</name>
</gene>
<dbReference type="InterPro" id="IPR020044">
    <property type="entry name" value="PRD_EF0829/AHA3910"/>
</dbReference>
<feature type="domain" description="PRD" evidence="1">
    <location>
        <begin position="13"/>
        <end position="112"/>
    </location>
</feature>
<dbReference type="EMBL" id="JBEPME010000001">
    <property type="protein sequence ID" value="MET3656049.1"/>
    <property type="molecule type" value="Genomic_DNA"/>
</dbReference>
<reference evidence="2 3" key="1">
    <citation type="submission" date="2024-06" db="EMBL/GenBank/DDBJ databases">
        <title>Sorghum-associated microbial communities from plants grown in Nebraska, USA.</title>
        <authorList>
            <person name="Schachtman D."/>
        </authorList>
    </citation>
    <scope>NUCLEOTIDE SEQUENCE [LARGE SCALE GENOMIC DNA]</scope>
    <source>
        <strain evidence="2 3">1288</strain>
    </source>
</reference>
<dbReference type="RefSeq" id="WP_354312438.1">
    <property type="nucleotide sequence ID" value="NZ_JBEPME010000001.1"/>
</dbReference>
<name>A0ABV2K4P2_SPOPS</name>
<dbReference type="SUPFAM" id="SSF63520">
    <property type="entry name" value="PTS-regulatory domain, PRD"/>
    <property type="match status" value="1"/>
</dbReference>
<comment type="caution">
    <text evidence="2">The sequence shown here is derived from an EMBL/GenBank/DDBJ whole genome shotgun (WGS) entry which is preliminary data.</text>
</comment>
<protein>
    <submittedName>
        <fullName evidence="2">PRD domain protein (TIGR03582 family)</fullName>
    </submittedName>
</protein>
<dbReference type="InterPro" id="IPR036634">
    <property type="entry name" value="PRD_sf"/>
</dbReference>
<dbReference type="Gene3D" id="1.10.1790.10">
    <property type="entry name" value="PRD domain"/>
    <property type="match status" value="1"/>
</dbReference>
<dbReference type="Proteomes" id="UP001549104">
    <property type="component" value="Unassembled WGS sequence"/>
</dbReference>
<keyword evidence="3" id="KW-1185">Reference proteome</keyword>
<dbReference type="PROSITE" id="PS51372">
    <property type="entry name" value="PRD_2"/>
    <property type="match status" value="1"/>
</dbReference>
<evidence type="ECO:0000313" key="2">
    <source>
        <dbReference type="EMBL" id="MET3656049.1"/>
    </source>
</evidence>
<evidence type="ECO:0000259" key="1">
    <source>
        <dbReference type="PROSITE" id="PS51372"/>
    </source>
</evidence>
<dbReference type="Pfam" id="PF00874">
    <property type="entry name" value="PRD"/>
    <property type="match status" value="1"/>
</dbReference>
<dbReference type="InterPro" id="IPR011608">
    <property type="entry name" value="PRD"/>
</dbReference>
<evidence type="ECO:0000313" key="3">
    <source>
        <dbReference type="Proteomes" id="UP001549104"/>
    </source>
</evidence>
<dbReference type="NCBIfam" id="TIGR03582">
    <property type="entry name" value="EF_0829"/>
    <property type="match status" value="1"/>
</dbReference>
<sequence>MMNQQIPKEREIINKSGNSELCIEVLTYSKKFLTTKKIIMTETQWLSFVSHISGMVYRSINMEAIPALEKEIFSEVTQDSIGMASDICKQLSNLHDDEKYLLSIHFESAKLN</sequence>
<accession>A0ABV2K4P2</accession>
<proteinExistence type="predicted"/>
<organism evidence="2 3">
    <name type="scientific">Sporosarcina psychrophila</name>
    <name type="common">Bacillus psychrophilus</name>
    <dbReference type="NCBI Taxonomy" id="1476"/>
    <lineage>
        <taxon>Bacteria</taxon>
        <taxon>Bacillati</taxon>
        <taxon>Bacillota</taxon>
        <taxon>Bacilli</taxon>
        <taxon>Bacillales</taxon>
        <taxon>Caryophanaceae</taxon>
        <taxon>Sporosarcina</taxon>
    </lineage>
</organism>